<evidence type="ECO:0000313" key="5">
    <source>
        <dbReference type="Ensembl" id="ENSCINP00000016201.4"/>
    </source>
</evidence>
<accession>F7AAE8</accession>
<feature type="compositionally biased region" description="Basic and acidic residues" evidence="3">
    <location>
        <begin position="482"/>
        <end position="502"/>
    </location>
</feature>
<dbReference type="PANTHER" id="PTHR18806">
    <property type="entry name" value="RBM25 PROTEIN"/>
    <property type="match status" value="1"/>
</dbReference>
<dbReference type="PANTHER" id="PTHR18806:SF4">
    <property type="entry name" value="RNA-BINDING PROTEIN 25"/>
    <property type="match status" value="1"/>
</dbReference>
<dbReference type="EMBL" id="EAAA01000271">
    <property type="status" value="NOT_ANNOTATED_CDS"/>
    <property type="molecule type" value="Genomic_DNA"/>
</dbReference>
<feature type="compositionally biased region" description="Basic and acidic residues" evidence="3">
    <location>
        <begin position="508"/>
        <end position="519"/>
    </location>
</feature>
<name>F7AAE8_CIOIN</name>
<feature type="domain" description="RRM" evidence="4">
    <location>
        <begin position="98"/>
        <end position="175"/>
    </location>
</feature>
<sequence>MSFPPGVPLQIPRSVYTTSTVPSGAMMVQMAPVPVSQVMPMMVARPTQLVQTNQQIWIKSPTIQAPPVLQTPVDSSTNEDKSADATSAENGSDTDPSITVFVGNISDRASDALIRQILMKCGSVYTWKRVQGASGKLQAFGFCEYRDPESALRAICILHDFQLGDKKLLVKVDAKTQELIDEWKKLKGIEDKNEDGSLVEPTGVADARSAIEVLLIEYAGELNTAKPDLVLEKPEALQQHKREYPTVRESQNVEENLKELELEEEQKNFISKEIRSFRETQKIQEERHQKDRVHKDKDSDKRHKDRDHDREPRDRHRERSQRNESPSRRQIHRTRSRSPRRREISRQSSPPRRRRTRSPIPRRSPPRRTPRKSRSPPPRRRSPGSPITRRRVDDNDEDSELHEQRRLERKIREKEAAYQARLNAFEGRERRRNRDLEKRDEKEIQQRKELIREAKRLREFLADYDDDRSDSKYYMGSALTKRQREYEREQDADERDRKKEQDEIDALRKRLIEEHHPEPDTAIAKVIKETENIWEPLLQPDTPPSKSFEEIPVDNAQSSSASSSDDEDSNSNESDKSDSDSSDSESEQKPKKNEVKTEAVSKPTLIPIAKSPIFADVKESSDPAQKMEFSSVPSPAAAPLSMPQVTINPAPKVDEAARKLSPNPQILTTATNKRKKLTVSDVFNQDEEEDELPRKRKLVPLQYTDEERKAVNSAKQVEEEKKQDEQKRKMIRALIER</sequence>
<evidence type="ECO:0000259" key="4">
    <source>
        <dbReference type="PROSITE" id="PS50102"/>
    </source>
</evidence>
<protein>
    <recommendedName>
        <fullName evidence="4">RRM domain-containing protein</fullName>
    </recommendedName>
</protein>
<dbReference type="GO" id="GO:0000381">
    <property type="term" value="P:regulation of alternative mRNA splicing, via spliceosome"/>
    <property type="evidence" value="ECO:0000318"/>
    <property type="project" value="GO_Central"/>
</dbReference>
<feature type="compositionally biased region" description="Low complexity" evidence="3">
    <location>
        <begin position="554"/>
        <end position="563"/>
    </location>
</feature>
<dbReference type="AlphaFoldDB" id="F7AAE8"/>
<dbReference type="Pfam" id="PF00076">
    <property type="entry name" value="RRM_1"/>
    <property type="match status" value="1"/>
</dbReference>
<feature type="region of interest" description="Disordered" evidence="3">
    <location>
        <begin position="462"/>
        <end position="502"/>
    </location>
</feature>
<feature type="region of interest" description="Disordered" evidence="3">
    <location>
        <begin position="67"/>
        <end position="95"/>
    </location>
</feature>
<keyword evidence="6" id="KW-1185">Reference proteome</keyword>
<keyword evidence="2" id="KW-0175">Coiled coil</keyword>
<evidence type="ECO:0000256" key="1">
    <source>
        <dbReference type="PROSITE-ProRule" id="PRU00176"/>
    </source>
</evidence>
<feature type="region of interest" description="Disordered" evidence="3">
    <location>
        <begin position="534"/>
        <end position="646"/>
    </location>
</feature>
<organism evidence="5 6">
    <name type="scientific">Ciona intestinalis</name>
    <name type="common">Transparent sea squirt</name>
    <name type="synonym">Ascidia intestinalis</name>
    <dbReference type="NCBI Taxonomy" id="7719"/>
    <lineage>
        <taxon>Eukaryota</taxon>
        <taxon>Metazoa</taxon>
        <taxon>Chordata</taxon>
        <taxon>Tunicata</taxon>
        <taxon>Ascidiacea</taxon>
        <taxon>Phlebobranchia</taxon>
        <taxon>Cionidae</taxon>
        <taxon>Ciona</taxon>
    </lineage>
</organism>
<feature type="compositionally biased region" description="Low complexity" evidence="3">
    <location>
        <begin position="630"/>
        <end position="639"/>
    </location>
</feature>
<feature type="compositionally biased region" description="Basic residues" evidence="3">
    <location>
        <begin position="364"/>
        <end position="382"/>
    </location>
</feature>
<dbReference type="OMA" id="HERDRHH"/>
<dbReference type="GO" id="GO:0003729">
    <property type="term" value="F:mRNA binding"/>
    <property type="evidence" value="ECO:0000318"/>
    <property type="project" value="GO_Central"/>
</dbReference>
<dbReference type="InterPro" id="IPR052768">
    <property type="entry name" value="RBM25"/>
</dbReference>
<feature type="compositionally biased region" description="Basic and acidic residues" evidence="3">
    <location>
        <begin position="401"/>
        <end position="414"/>
    </location>
</feature>
<feature type="compositionally biased region" description="Polar residues" evidence="3">
    <location>
        <begin position="84"/>
        <end position="95"/>
    </location>
</feature>
<feature type="compositionally biased region" description="Basic and acidic residues" evidence="3">
    <location>
        <begin position="280"/>
        <end position="327"/>
    </location>
</feature>
<dbReference type="STRING" id="7719.ENSCINP00000016201"/>
<dbReference type="InterPro" id="IPR000504">
    <property type="entry name" value="RRM_dom"/>
</dbReference>
<dbReference type="CDD" id="cd12446">
    <property type="entry name" value="RRM_RBM25"/>
    <property type="match status" value="1"/>
</dbReference>
<keyword evidence="1" id="KW-0694">RNA-binding</keyword>
<dbReference type="InterPro" id="IPR035979">
    <property type="entry name" value="RBD_domain_sf"/>
</dbReference>
<dbReference type="InParanoid" id="F7AAE8"/>
<evidence type="ECO:0000256" key="2">
    <source>
        <dbReference type="SAM" id="Coils"/>
    </source>
</evidence>
<feature type="region of interest" description="Disordered" evidence="3">
    <location>
        <begin position="681"/>
        <end position="700"/>
    </location>
</feature>
<dbReference type="FunCoup" id="F7AAE8">
    <property type="interactions" value="1023"/>
</dbReference>
<dbReference type="SMART" id="SM00360">
    <property type="entry name" value="RRM"/>
    <property type="match status" value="1"/>
</dbReference>
<feature type="region of interest" description="Disordered" evidence="3">
    <location>
        <begin position="707"/>
        <end position="737"/>
    </location>
</feature>
<proteinExistence type="predicted"/>
<dbReference type="Proteomes" id="UP000008144">
    <property type="component" value="Chromosome 1"/>
</dbReference>
<reference evidence="5" key="4">
    <citation type="submission" date="2025-09" db="UniProtKB">
        <authorList>
            <consortium name="Ensembl"/>
        </authorList>
    </citation>
    <scope>IDENTIFICATION</scope>
</reference>
<feature type="compositionally biased region" description="Basic and acidic residues" evidence="3">
    <location>
        <begin position="586"/>
        <end position="599"/>
    </location>
</feature>
<dbReference type="GeneTree" id="ENSGT00730000111019"/>
<evidence type="ECO:0000313" key="6">
    <source>
        <dbReference type="Proteomes" id="UP000008144"/>
    </source>
</evidence>
<dbReference type="InterPro" id="IPR012677">
    <property type="entry name" value="Nucleotide-bd_a/b_plait_sf"/>
</dbReference>
<dbReference type="HOGENOM" id="CLU_009855_0_0_1"/>
<evidence type="ECO:0000256" key="3">
    <source>
        <dbReference type="SAM" id="MobiDB-lite"/>
    </source>
</evidence>
<dbReference type="SUPFAM" id="SSF54928">
    <property type="entry name" value="RNA-binding domain, RBD"/>
    <property type="match status" value="1"/>
</dbReference>
<feature type="compositionally biased region" description="Basic residues" evidence="3">
    <location>
        <begin position="329"/>
        <end position="340"/>
    </location>
</feature>
<dbReference type="PROSITE" id="PS50102">
    <property type="entry name" value="RRM"/>
    <property type="match status" value="1"/>
</dbReference>
<dbReference type="Gene3D" id="3.30.70.330">
    <property type="match status" value="1"/>
</dbReference>
<reference evidence="5" key="3">
    <citation type="submission" date="2025-08" db="UniProtKB">
        <authorList>
            <consortium name="Ensembl"/>
        </authorList>
    </citation>
    <scope>IDENTIFICATION</scope>
</reference>
<feature type="coiled-coil region" evidence="2">
    <location>
        <begin position="253"/>
        <end position="280"/>
    </location>
</feature>
<dbReference type="Ensembl" id="ENSCINT00000016201.4">
    <property type="protein sequence ID" value="ENSCINP00000016201.4"/>
    <property type="gene ID" value="ENSCING00000007913.4"/>
</dbReference>
<dbReference type="InterPro" id="IPR034268">
    <property type="entry name" value="RBM25_RRM"/>
</dbReference>
<reference evidence="6" key="1">
    <citation type="journal article" date="2002" name="Science">
        <title>The draft genome of Ciona intestinalis: insights into chordate and vertebrate origins.</title>
        <authorList>
            <person name="Dehal P."/>
            <person name="Satou Y."/>
            <person name="Campbell R.K."/>
            <person name="Chapman J."/>
            <person name="Degnan B."/>
            <person name="De Tomaso A."/>
            <person name="Davidson B."/>
            <person name="Di Gregorio A."/>
            <person name="Gelpke M."/>
            <person name="Goodstein D.M."/>
            <person name="Harafuji N."/>
            <person name="Hastings K.E."/>
            <person name="Ho I."/>
            <person name="Hotta K."/>
            <person name="Huang W."/>
            <person name="Kawashima T."/>
            <person name="Lemaire P."/>
            <person name="Martinez D."/>
            <person name="Meinertzhagen I.A."/>
            <person name="Necula S."/>
            <person name="Nonaka M."/>
            <person name="Putnam N."/>
            <person name="Rash S."/>
            <person name="Saiga H."/>
            <person name="Satake M."/>
            <person name="Terry A."/>
            <person name="Yamada L."/>
            <person name="Wang H.G."/>
            <person name="Awazu S."/>
            <person name="Azumi K."/>
            <person name="Boore J."/>
            <person name="Branno M."/>
            <person name="Chin-Bow S."/>
            <person name="DeSantis R."/>
            <person name="Doyle S."/>
            <person name="Francino P."/>
            <person name="Keys D.N."/>
            <person name="Haga S."/>
            <person name="Hayashi H."/>
            <person name="Hino K."/>
            <person name="Imai K.S."/>
            <person name="Inaba K."/>
            <person name="Kano S."/>
            <person name="Kobayashi K."/>
            <person name="Kobayashi M."/>
            <person name="Lee B.I."/>
            <person name="Makabe K.W."/>
            <person name="Manohar C."/>
            <person name="Matassi G."/>
            <person name="Medina M."/>
            <person name="Mochizuki Y."/>
            <person name="Mount S."/>
            <person name="Morishita T."/>
            <person name="Miura S."/>
            <person name="Nakayama A."/>
            <person name="Nishizaka S."/>
            <person name="Nomoto H."/>
            <person name="Ohta F."/>
            <person name="Oishi K."/>
            <person name="Rigoutsos I."/>
            <person name="Sano M."/>
            <person name="Sasaki A."/>
            <person name="Sasakura Y."/>
            <person name="Shoguchi E."/>
            <person name="Shin-i T."/>
            <person name="Spagnuolo A."/>
            <person name="Stainier D."/>
            <person name="Suzuki M.M."/>
            <person name="Tassy O."/>
            <person name="Takatori N."/>
            <person name="Tokuoka M."/>
            <person name="Yagi K."/>
            <person name="Yoshizaki F."/>
            <person name="Wada S."/>
            <person name="Zhang C."/>
            <person name="Hyatt P.D."/>
            <person name="Larimer F."/>
            <person name="Detter C."/>
            <person name="Doggett N."/>
            <person name="Glavina T."/>
            <person name="Hawkins T."/>
            <person name="Richardson P."/>
            <person name="Lucas S."/>
            <person name="Kohara Y."/>
            <person name="Levine M."/>
            <person name="Satoh N."/>
            <person name="Rokhsar D.S."/>
        </authorList>
    </citation>
    <scope>NUCLEOTIDE SEQUENCE [LARGE SCALE GENOMIC DNA]</scope>
</reference>
<feature type="region of interest" description="Disordered" evidence="3">
    <location>
        <begin position="280"/>
        <end position="414"/>
    </location>
</feature>
<reference evidence="5" key="2">
    <citation type="journal article" date="2008" name="Genome Biol.">
        <title>Improved genome assembly and evidence-based global gene model set for the chordate Ciona intestinalis: new insight into intron and operon populations.</title>
        <authorList>
            <person name="Satou Y."/>
            <person name="Mineta K."/>
            <person name="Ogasawara M."/>
            <person name="Sasakura Y."/>
            <person name="Shoguchi E."/>
            <person name="Ueno K."/>
            <person name="Yamada L."/>
            <person name="Matsumoto J."/>
            <person name="Wasserscheid J."/>
            <person name="Dewar K."/>
            <person name="Wiley G.B."/>
            <person name="Macmil S.L."/>
            <person name="Roe B.A."/>
            <person name="Zeller R.W."/>
            <person name="Hastings K.E."/>
            <person name="Lemaire P."/>
            <person name="Lindquist E."/>
            <person name="Endo T."/>
            <person name="Hotta K."/>
            <person name="Inaba K."/>
        </authorList>
    </citation>
    <scope>NUCLEOTIDE SEQUENCE [LARGE SCALE GENOMIC DNA]</scope>
    <source>
        <strain evidence="5">wild type</strain>
    </source>
</reference>
<feature type="region of interest" description="Disordered" evidence="3">
    <location>
        <begin position="508"/>
        <end position="527"/>
    </location>
</feature>